<dbReference type="SUPFAM" id="SSF52540">
    <property type="entry name" value="P-loop containing nucleoside triphosphate hydrolases"/>
    <property type="match status" value="1"/>
</dbReference>
<proteinExistence type="predicted"/>
<dbReference type="CDD" id="cd03219">
    <property type="entry name" value="ABC_Mj1267_LivG_branched"/>
    <property type="match status" value="1"/>
</dbReference>
<name>A0ABU8LUC6_9MICO</name>
<evidence type="ECO:0000256" key="3">
    <source>
        <dbReference type="ARBA" id="ARBA00022840"/>
    </source>
</evidence>
<reference evidence="5 6" key="1">
    <citation type="submission" date="2024-02" db="EMBL/GenBank/DDBJ databases">
        <authorList>
            <person name="Saticioglu I.B."/>
        </authorList>
    </citation>
    <scope>NUCLEOTIDE SEQUENCE [LARGE SCALE GENOMIC DNA]</scope>
    <source>
        <strain evidence="5 6">Mu-86</strain>
    </source>
</reference>
<keyword evidence="6" id="KW-1185">Reference proteome</keyword>
<dbReference type="PANTHER" id="PTHR45772">
    <property type="entry name" value="CONSERVED COMPONENT OF ABC TRANSPORTER FOR NATURAL AMINO ACIDS-RELATED"/>
    <property type="match status" value="1"/>
</dbReference>
<sequence>MALVSLLEVSELTLRFGGATTLDAVSFDVNEGELFAIIGPNGAGKTSTFNCISGVYRPQGGAITLNGDSLLGLAPDVIAGRGIARSFQNVELFDNLSVLDNLMLGRHQASSYGWLEGMIWLGRSRSQELAARRRIEDLIDFLDLASVRHLPVGILPYGIRKRVELGRALAMEPKLLLLDEPVAGMNSEETEDMARFILDIRSELGTSMIMVEHDMRLVMDLADRVMVIDFGRRIALGTPEAVQKNPAVIAAYLGGASEDLAENVIDTGAVDPEADSLSRQGAP</sequence>
<dbReference type="InterPro" id="IPR003593">
    <property type="entry name" value="AAA+_ATPase"/>
</dbReference>
<comment type="caution">
    <text evidence="5">The sequence shown here is derived from an EMBL/GenBank/DDBJ whole genome shotgun (WGS) entry which is preliminary data.</text>
</comment>
<dbReference type="InterPro" id="IPR003439">
    <property type="entry name" value="ABC_transporter-like_ATP-bd"/>
</dbReference>
<dbReference type="PROSITE" id="PS50893">
    <property type="entry name" value="ABC_TRANSPORTER_2"/>
    <property type="match status" value="1"/>
</dbReference>
<gene>
    <name evidence="5" type="ORF">WDU96_09585</name>
</gene>
<keyword evidence="2" id="KW-0547">Nucleotide-binding</keyword>
<dbReference type="InterPro" id="IPR027417">
    <property type="entry name" value="P-loop_NTPase"/>
</dbReference>
<keyword evidence="3 5" id="KW-0067">ATP-binding</keyword>
<protein>
    <submittedName>
        <fullName evidence="5">ABC transporter ATP-binding protein</fullName>
    </submittedName>
</protein>
<dbReference type="InterPro" id="IPR051120">
    <property type="entry name" value="ABC_AA/LPS_Transport"/>
</dbReference>
<accession>A0ABU8LUC6</accession>
<dbReference type="EMBL" id="JBBDGL010000002">
    <property type="protein sequence ID" value="MEJ1155842.1"/>
    <property type="molecule type" value="Genomic_DNA"/>
</dbReference>
<dbReference type="Pfam" id="PF12399">
    <property type="entry name" value="BCA_ABC_TP_C"/>
    <property type="match status" value="1"/>
</dbReference>
<dbReference type="Gene3D" id="3.40.50.300">
    <property type="entry name" value="P-loop containing nucleotide triphosphate hydrolases"/>
    <property type="match status" value="1"/>
</dbReference>
<evidence type="ECO:0000256" key="1">
    <source>
        <dbReference type="ARBA" id="ARBA00022448"/>
    </source>
</evidence>
<dbReference type="Pfam" id="PF00005">
    <property type="entry name" value="ABC_tran"/>
    <property type="match status" value="1"/>
</dbReference>
<dbReference type="RefSeq" id="WP_337338255.1">
    <property type="nucleotide sequence ID" value="NZ_JBBDGL010000002.1"/>
</dbReference>
<organism evidence="5 6">
    <name type="scientific">Microbacterium marmarense</name>
    <dbReference type="NCBI Taxonomy" id="3122051"/>
    <lineage>
        <taxon>Bacteria</taxon>
        <taxon>Bacillati</taxon>
        <taxon>Actinomycetota</taxon>
        <taxon>Actinomycetes</taxon>
        <taxon>Micrococcales</taxon>
        <taxon>Microbacteriaceae</taxon>
        <taxon>Microbacterium</taxon>
    </lineage>
</organism>
<dbReference type="SMART" id="SM00382">
    <property type="entry name" value="AAA"/>
    <property type="match status" value="1"/>
</dbReference>
<evidence type="ECO:0000313" key="5">
    <source>
        <dbReference type="EMBL" id="MEJ1155842.1"/>
    </source>
</evidence>
<keyword evidence="1" id="KW-0813">Transport</keyword>
<evidence type="ECO:0000256" key="2">
    <source>
        <dbReference type="ARBA" id="ARBA00022741"/>
    </source>
</evidence>
<dbReference type="Proteomes" id="UP001368654">
    <property type="component" value="Unassembled WGS sequence"/>
</dbReference>
<dbReference type="InterPro" id="IPR032823">
    <property type="entry name" value="BCA_ABC_TP_C"/>
</dbReference>
<feature type="domain" description="ABC transporter" evidence="4">
    <location>
        <begin position="7"/>
        <end position="255"/>
    </location>
</feature>
<dbReference type="PANTHER" id="PTHR45772:SF1">
    <property type="entry name" value="ABC TRANSPORTER ATP-BINDING PROTEIN"/>
    <property type="match status" value="1"/>
</dbReference>
<evidence type="ECO:0000313" key="6">
    <source>
        <dbReference type="Proteomes" id="UP001368654"/>
    </source>
</evidence>
<evidence type="ECO:0000259" key="4">
    <source>
        <dbReference type="PROSITE" id="PS50893"/>
    </source>
</evidence>
<dbReference type="GO" id="GO:0005524">
    <property type="term" value="F:ATP binding"/>
    <property type="evidence" value="ECO:0007669"/>
    <property type="project" value="UniProtKB-KW"/>
</dbReference>